<dbReference type="EC" id="2.4.1.25" evidence="3 10"/>
<evidence type="ECO:0000313" key="11">
    <source>
        <dbReference type="EMBL" id="MDC8770104.1"/>
    </source>
</evidence>
<protein>
    <recommendedName>
        <fullName evidence="4 10">4-alpha-glucanotransferase</fullName>
        <ecNumber evidence="3 10">2.4.1.25</ecNumber>
    </recommendedName>
    <alternativeName>
        <fullName evidence="8 10">Amylomaltase</fullName>
    </alternativeName>
    <alternativeName>
        <fullName evidence="9 10">Disproportionating enzyme</fullName>
    </alternativeName>
</protein>
<keyword evidence="12" id="KW-1185">Reference proteome</keyword>
<evidence type="ECO:0000256" key="3">
    <source>
        <dbReference type="ARBA" id="ARBA00012560"/>
    </source>
</evidence>
<dbReference type="NCBIfam" id="NF011080">
    <property type="entry name" value="PRK14508.1-3"/>
    <property type="match status" value="1"/>
</dbReference>
<reference evidence="11 12" key="1">
    <citation type="submission" date="2022-10" db="EMBL/GenBank/DDBJ databases">
        <title>Paucibacter sp. hw1 Genome sequencing.</title>
        <authorList>
            <person name="Park S."/>
        </authorList>
    </citation>
    <scope>NUCLEOTIDE SEQUENCE [LARGE SCALE GENOMIC DNA]</scope>
    <source>
        <strain evidence="12">hw1</strain>
    </source>
</reference>
<accession>A0ABT5K938</accession>
<comment type="caution">
    <text evidence="11">The sequence shown here is derived from an EMBL/GenBank/DDBJ whole genome shotgun (WGS) entry which is preliminary data.</text>
</comment>
<name>A0ABT5K938_9BURK</name>
<sequence length="511" mass="56090">MTEKATMNLNQRSAGVLLHITSLPGPHGMGDFGPDAYAFVDWLHSAGQSIWQLLPTTPIGPGDSPYQGVSAFAGSQWMVAFEPLIAKGWLAPPHLPADGFNAQVADYGRVLPWREQQLRLASAGFFAKASAEDRAAFAAWCEAQNDWLDDYALFMAIRSPLNGLPWWSWAPALARREPEALAAARLSHADEYRFWQFVQWAFDSQIGALKSYANSKGVSIMGDLPIFVAHDSADCWSRPELYHLDENFQTTVVAGVPPDAMSLEGQRWGNPLYRWEAMAADNYSWWTARVKRALSQADVFRIDHFRGFAGYYEIPASSPDAKQGQWITGPGQALFDAIAAALGALPIVAEDLGFITPDVHALRDGCGFPGMKILQFGFGGDATHEFLPHMWPRNCVVYTGTHDNDTVRGWWDKAAPHERAYAGAYLACGEQDVHWAMIRACCNSVANLAVFPLQDVLGLGGEHRMNVPGVLGGNWSWRFTWSMLGAEPTRVLGLISAASGRAPIGLLKLPA</sequence>
<dbReference type="InterPro" id="IPR017853">
    <property type="entry name" value="GH"/>
</dbReference>
<evidence type="ECO:0000256" key="8">
    <source>
        <dbReference type="ARBA" id="ARBA00031423"/>
    </source>
</evidence>
<proteinExistence type="inferred from homology"/>
<evidence type="ECO:0000256" key="2">
    <source>
        <dbReference type="ARBA" id="ARBA00005684"/>
    </source>
</evidence>
<dbReference type="EMBL" id="JAQQXT010000001">
    <property type="protein sequence ID" value="MDC8770104.1"/>
    <property type="molecule type" value="Genomic_DNA"/>
</dbReference>
<keyword evidence="6 10" id="KW-0808">Transferase</keyword>
<dbReference type="Proteomes" id="UP001221189">
    <property type="component" value="Unassembled WGS sequence"/>
</dbReference>
<organism evidence="11 12">
    <name type="scientific">Roseateles albus</name>
    <dbReference type="NCBI Taxonomy" id="2987525"/>
    <lineage>
        <taxon>Bacteria</taxon>
        <taxon>Pseudomonadati</taxon>
        <taxon>Pseudomonadota</taxon>
        <taxon>Betaproteobacteria</taxon>
        <taxon>Burkholderiales</taxon>
        <taxon>Sphaerotilaceae</taxon>
        <taxon>Roseateles</taxon>
    </lineage>
</organism>
<evidence type="ECO:0000256" key="7">
    <source>
        <dbReference type="ARBA" id="ARBA00023277"/>
    </source>
</evidence>
<dbReference type="PANTHER" id="PTHR32438:SF5">
    <property type="entry name" value="4-ALPHA-GLUCANOTRANSFERASE DPE1, CHLOROPLASTIC_AMYLOPLASTIC"/>
    <property type="match status" value="1"/>
</dbReference>
<evidence type="ECO:0000313" key="12">
    <source>
        <dbReference type="Proteomes" id="UP001221189"/>
    </source>
</evidence>
<evidence type="ECO:0000256" key="6">
    <source>
        <dbReference type="ARBA" id="ARBA00022679"/>
    </source>
</evidence>
<keyword evidence="7 10" id="KW-0119">Carbohydrate metabolism</keyword>
<evidence type="ECO:0000256" key="4">
    <source>
        <dbReference type="ARBA" id="ARBA00020295"/>
    </source>
</evidence>
<comment type="similarity">
    <text evidence="2 10">Belongs to the disproportionating enzyme family.</text>
</comment>
<comment type="catalytic activity">
    <reaction evidence="1 10">
        <text>Transfers a segment of a (1-&gt;4)-alpha-D-glucan to a new position in an acceptor, which may be glucose or a (1-&gt;4)-alpha-D-glucan.</text>
        <dbReference type="EC" id="2.4.1.25"/>
    </reaction>
</comment>
<dbReference type="NCBIfam" id="TIGR00217">
    <property type="entry name" value="malQ"/>
    <property type="match status" value="1"/>
</dbReference>
<evidence type="ECO:0000256" key="5">
    <source>
        <dbReference type="ARBA" id="ARBA00022676"/>
    </source>
</evidence>
<dbReference type="SUPFAM" id="SSF51445">
    <property type="entry name" value="(Trans)glycosidases"/>
    <property type="match status" value="1"/>
</dbReference>
<keyword evidence="5 10" id="KW-0328">Glycosyltransferase</keyword>
<evidence type="ECO:0000256" key="1">
    <source>
        <dbReference type="ARBA" id="ARBA00000439"/>
    </source>
</evidence>
<dbReference type="Pfam" id="PF02446">
    <property type="entry name" value="Glyco_hydro_77"/>
    <property type="match status" value="1"/>
</dbReference>
<dbReference type="GO" id="GO:0004134">
    <property type="term" value="F:4-alpha-glucanotransferase activity"/>
    <property type="evidence" value="ECO:0007669"/>
    <property type="project" value="UniProtKB-EC"/>
</dbReference>
<dbReference type="Gene3D" id="3.20.20.80">
    <property type="entry name" value="Glycosidases"/>
    <property type="match status" value="1"/>
</dbReference>
<dbReference type="InterPro" id="IPR003385">
    <property type="entry name" value="Glyco_hydro_77"/>
</dbReference>
<evidence type="ECO:0000256" key="10">
    <source>
        <dbReference type="RuleBase" id="RU361207"/>
    </source>
</evidence>
<gene>
    <name evidence="11" type="primary">malQ</name>
    <name evidence="11" type="ORF">PRZ03_00875</name>
</gene>
<evidence type="ECO:0000256" key="9">
    <source>
        <dbReference type="ARBA" id="ARBA00031501"/>
    </source>
</evidence>
<dbReference type="PANTHER" id="PTHR32438">
    <property type="entry name" value="4-ALPHA-GLUCANOTRANSFERASE DPE1, CHLOROPLASTIC/AMYLOPLASTIC"/>
    <property type="match status" value="1"/>
</dbReference>